<proteinExistence type="predicted"/>
<evidence type="ECO:0000256" key="1">
    <source>
        <dbReference type="SAM" id="MobiDB-lite"/>
    </source>
</evidence>
<evidence type="ECO:0000259" key="2">
    <source>
        <dbReference type="Pfam" id="PF17789"/>
    </source>
</evidence>
<dbReference type="InterPro" id="IPR013783">
    <property type="entry name" value="Ig-like_fold"/>
</dbReference>
<dbReference type="Proteomes" id="UP000298787">
    <property type="component" value="Chromosome 13"/>
</dbReference>
<dbReference type="InterPro" id="IPR040839">
    <property type="entry name" value="MG4"/>
</dbReference>
<dbReference type="EMBL" id="CM014090">
    <property type="protein sequence ID" value="TKS81464.1"/>
    <property type="molecule type" value="Genomic_DNA"/>
</dbReference>
<dbReference type="Pfam" id="PF17789">
    <property type="entry name" value="MG4"/>
    <property type="match status" value="1"/>
</dbReference>
<feature type="domain" description="Macroglobulin" evidence="2">
    <location>
        <begin position="141"/>
        <end position="219"/>
    </location>
</feature>
<feature type="region of interest" description="Disordered" evidence="1">
    <location>
        <begin position="235"/>
        <end position="266"/>
    </location>
</feature>
<name>A0A4U5V188_COLLU</name>
<dbReference type="Gene3D" id="2.60.40.10">
    <property type="entry name" value="Immunoglobulins"/>
    <property type="match status" value="1"/>
</dbReference>
<dbReference type="STRING" id="240159.A0A4U5V188"/>
<dbReference type="PANTHER" id="PTHR11412:SF150">
    <property type="entry name" value="ALPHA-2-MACROGLOBULIN-RELATED"/>
    <property type="match status" value="1"/>
</dbReference>
<protein>
    <submittedName>
        <fullName evidence="3">Ovostatin-like protein 2</fullName>
    </submittedName>
</protein>
<keyword evidence="4" id="KW-1185">Reference proteome</keyword>
<dbReference type="Gene3D" id="2.60.40.1930">
    <property type="match status" value="2"/>
</dbReference>
<reference evidence="3 4" key="1">
    <citation type="submission" date="2019-01" db="EMBL/GenBank/DDBJ databases">
        <title>Genome Assembly of Collichthys lucidus.</title>
        <authorList>
            <person name="Cai M."/>
            <person name="Xiao S."/>
        </authorList>
    </citation>
    <scope>NUCLEOTIDE SEQUENCE [LARGE SCALE GENOMIC DNA]</scope>
    <source>
        <strain evidence="3">JT15FE1705JMU</strain>
        <tissue evidence="3">Muscle</tissue>
    </source>
</reference>
<dbReference type="InterPro" id="IPR050473">
    <property type="entry name" value="A2M/Complement_sys"/>
</dbReference>
<evidence type="ECO:0000313" key="3">
    <source>
        <dbReference type="EMBL" id="TKS81464.1"/>
    </source>
</evidence>
<evidence type="ECO:0000313" key="4">
    <source>
        <dbReference type="Proteomes" id="UP000298787"/>
    </source>
</evidence>
<sequence length="298" mass="33008">MSVGQAVAGPQYMVAIPAILEAGAETKFCASLLQPNETLVMTVTLMSQDENTTLLQKTSSEEFHTCVPFKVPLVQKEVVQKFEVDVRGDTFQSAEVRRVMIRVYKPMTFIQTDKPIYLPGQTGISHPQEKTISISYVVGKLSFIDTPKIYDQGSNVEGKVKAIFYNDTPIPDMPVYLFKGQRWSSHLLQNLTTDSNGVASFSFSTADLNGDIKLHVSNKPTLDYRTYRTPHYESGHHTLSLAQPPSPDVKPVSSLQVKKKDKPLPCDSDEDISIQYNVVGEAQGSVDVMYLVSGGRIV</sequence>
<organism evidence="3 4">
    <name type="scientific">Collichthys lucidus</name>
    <name type="common">Big head croaker</name>
    <name type="synonym">Sciaena lucida</name>
    <dbReference type="NCBI Taxonomy" id="240159"/>
    <lineage>
        <taxon>Eukaryota</taxon>
        <taxon>Metazoa</taxon>
        <taxon>Chordata</taxon>
        <taxon>Craniata</taxon>
        <taxon>Vertebrata</taxon>
        <taxon>Euteleostomi</taxon>
        <taxon>Actinopterygii</taxon>
        <taxon>Neopterygii</taxon>
        <taxon>Teleostei</taxon>
        <taxon>Neoteleostei</taxon>
        <taxon>Acanthomorphata</taxon>
        <taxon>Eupercaria</taxon>
        <taxon>Sciaenidae</taxon>
        <taxon>Collichthys</taxon>
    </lineage>
</organism>
<accession>A0A4U5V188</accession>
<dbReference type="AlphaFoldDB" id="A0A4U5V188"/>
<dbReference type="PANTHER" id="PTHR11412">
    <property type="entry name" value="MACROGLOBULIN / COMPLEMENT"/>
    <property type="match status" value="1"/>
</dbReference>
<gene>
    <name evidence="3" type="ORF">D9C73_015569</name>
</gene>